<dbReference type="Proteomes" id="UP000245765">
    <property type="component" value="Unassembled WGS sequence"/>
</dbReference>
<dbReference type="AlphaFoldDB" id="A0A317FBN6"/>
<keyword evidence="3" id="KW-1185">Reference proteome</keyword>
<dbReference type="PANTHER" id="PTHR46401">
    <property type="entry name" value="GLYCOSYLTRANSFERASE WBBK-RELATED"/>
    <property type="match status" value="1"/>
</dbReference>
<dbReference type="Gene3D" id="3.40.50.2000">
    <property type="entry name" value="Glycogen Phosphorylase B"/>
    <property type="match status" value="2"/>
</dbReference>
<evidence type="ECO:0000256" key="1">
    <source>
        <dbReference type="ARBA" id="ARBA00022679"/>
    </source>
</evidence>
<dbReference type="RefSeq" id="WP_109872550.1">
    <property type="nucleotide sequence ID" value="NZ_QGNA01000005.1"/>
</dbReference>
<sequence>MRILVVSPTPTHPQDAGNRARIHALLSDLKAAGHAIHLCLLLREGVTPDALAAMRAAWDEVIAVPHDRAAERRSLPEGLNALDDWILPEAERAFAALAARDPGFDMVLVNYVFLSAAFLPFPPGVVRVLDTHDVFADRAAKLAALGLESRFFATTAEEETRGLDRADLVLAIQEEDAAGFRARTRAPVLTLGHLPAGDPAPLPPRAPDGRLAIGYLGSVNPMNTRALGRFLAALDHAGIAAAGGSLLVAGGAARDLAPAPGLLPLGPVAAPDDLYARVDLVVNPHEGGTGLKIKTVEALARGRPVIGTAEAFAGLPAEAACHAAADAAEVAALLRRWLAEPAYRKEVATASARLAARYALEVRDARAILASPAAIARLRDRPRLLLVTDVPFWRSDLGNRQRIAALIAAARAEADPDLFFAGAMTVEEAAAAQRLLGPRGRVFCALTETPADPPIEPPLDLTPYEASRYDPKIFAALEAHLAEHRPEAVIIEYVLLSYLRHARGLPPLTAIDTHDVMSVRAENFRRFGRTHFVQISAAEELRILSGFPLVLAIQAEEARWLEALLPGRVLLAPHVMPPVPRAKGSPPGGRLRVGFIGGDSPMNQDGLRWLMDQVWPAVLPLGAELHVAGGICASLPEGREGVVAHGEVADANAFLAGLDIAVNPVFFGGGLKIKTVEYLAHGLPSVLSAEALFGIAGGAGEAYLVAPDRLGFIAGLAALIEDATLRRRMGEAAQAFARRHFAPRELERAMRALAQFARGVPPPKRLGAA</sequence>
<comment type="caution">
    <text evidence="2">The sequence shown here is derived from an EMBL/GenBank/DDBJ whole genome shotgun (WGS) entry which is preliminary data.</text>
</comment>
<dbReference type="SUPFAM" id="SSF53756">
    <property type="entry name" value="UDP-Glycosyltransferase/glycogen phosphorylase"/>
    <property type="match status" value="2"/>
</dbReference>
<dbReference type="PANTHER" id="PTHR46401:SF2">
    <property type="entry name" value="GLYCOSYLTRANSFERASE WBBK-RELATED"/>
    <property type="match status" value="1"/>
</dbReference>
<protein>
    <recommendedName>
        <fullName evidence="4">Glycosyltransferase subfamily 4-like N-terminal domain-containing protein</fullName>
    </recommendedName>
</protein>
<dbReference type="GO" id="GO:0016757">
    <property type="term" value="F:glycosyltransferase activity"/>
    <property type="evidence" value="ECO:0007669"/>
    <property type="project" value="TreeGrafter"/>
</dbReference>
<reference evidence="3" key="1">
    <citation type="submission" date="2018-05" db="EMBL/GenBank/DDBJ databases">
        <authorList>
            <person name="Du Z."/>
            <person name="Wang X."/>
        </authorList>
    </citation>
    <scope>NUCLEOTIDE SEQUENCE [LARGE SCALE GENOMIC DNA]</scope>
    <source>
        <strain evidence="3">CQN31</strain>
    </source>
</reference>
<keyword evidence="1" id="KW-0808">Transferase</keyword>
<dbReference type="Pfam" id="PF13692">
    <property type="entry name" value="Glyco_trans_1_4"/>
    <property type="match status" value="2"/>
</dbReference>
<accession>A0A317FBN6</accession>
<evidence type="ECO:0000313" key="2">
    <source>
        <dbReference type="EMBL" id="PWS34908.1"/>
    </source>
</evidence>
<proteinExistence type="predicted"/>
<organism evidence="2 3">
    <name type="scientific">Falsiroseomonas bella</name>
    <dbReference type="NCBI Taxonomy" id="2184016"/>
    <lineage>
        <taxon>Bacteria</taxon>
        <taxon>Pseudomonadati</taxon>
        <taxon>Pseudomonadota</taxon>
        <taxon>Alphaproteobacteria</taxon>
        <taxon>Acetobacterales</taxon>
        <taxon>Roseomonadaceae</taxon>
        <taxon>Falsiroseomonas</taxon>
    </lineage>
</organism>
<dbReference type="OrthoDB" id="7815474at2"/>
<evidence type="ECO:0000313" key="3">
    <source>
        <dbReference type="Proteomes" id="UP000245765"/>
    </source>
</evidence>
<gene>
    <name evidence="2" type="ORF">DFH01_21420</name>
</gene>
<dbReference type="GO" id="GO:0009103">
    <property type="term" value="P:lipopolysaccharide biosynthetic process"/>
    <property type="evidence" value="ECO:0007669"/>
    <property type="project" value="TreeGrafter"/>
</dbReference>
<dbReference type="EMBL" id="QGNA01000005">
    <property type="protein sequence ID" value="PWS34908.1"/>
    <property type="molecule type" value="Genomic_DNA"/>
</dbReference>
<evidence type="ECO:0008006" key="4">
    <source>
        <dbReference type="Google" id="ProtNLM"/>
    </source>
</evidence>
<name>A0A317FBN6_9PROT</name>